<dbReference type="FunFam" id="3.40.50.2300:FF:000001">
    <property type="entry name" value="DNA-binding response regulator PhoB"/>
    <property type="match status" value="1"/>
</dbReference>
<evidence type="ECO:0000256" key="1">
    <source>
        <dbReference type="ARBA" id="ARBA00004496"/>
    </source>
</evidence>
<comment type="subcellular location">
    <subcellularLocation>
        <location evidence="1">Cytoplasm</location>
    </subcellularLocation>
</comment>
<dbReference type="Pfam" id="PF00072">
    <property type="entry name" value="Response_reg"/>
    <property type="match status" value="1"/>
</dbReference>
<dbReference type="InterPro" id="IPR001867">
    <property type="entry name" value="OmpR/PhoB-type_DNA-bd"/>
</dbReference>
<dbReference type="SUPFAM" id="SSF52172">
    <property type="entry name" value="CheY-like"/>
    <property type="match status" value="1"/>
</dbReference>
<keyword evidence="6" id="KW-0804">Transcription</keyword>
<dbReference type="EMBL" id="BMHB01000001">
    <property type="protein sequence ID" value="GGI15519.1"/>
    <property type="molecule type" value="Genomic_DNA"/>
</dbReference>
<dbReference type="CDD" id="cd17574">
    <property type="entry name" value="REC_OmpR"/>
    <property type="match status" value="1"/>
</dbReference>
<evidence type="ECO:0000256" key="4">
    <source>
        <dbReference type="ARBA" id="ARBA00023015"/>
    </source>
</evidence>
<dbReference type="PROSITE" id="PS50110">
    <property type="entry name" value="RESPONSE_REGULATORY"/>
    <property type="match status" value="1"/>
</dbReference>
<dbReference type="InterPro" id="IPR001789">
    <property type="entry name" value="Sig_transdc_resp-reg_receiver"/>
</dbReference>
<keyword evidence="12" id="KW-1185">Reference proteome</keyword>
<name>A0A8J3AMN1_9BACI</name>
<dbReference type="GO" id="GO:0000976">
    <property type="term" value="F:transcription cis-regulatory region binding"/>
    <property type="evidence" value="ECO:0007669"/>
    <property type="project" value="TreeGrafter"/>
</dbReference>
<dbReference type="PANTHER" id="PTHR48111">
    <property type="entry name" value="REGULATOR OF RPOS"/>
    <property type="match status" value="1"/>
</dbReference>
<dbReference type="InterPro" id="IPR036388">
    <property type="entry name" value="WH-like_DNA-bd_sf"/>
</dbReference>
<protein>
    <submittedName>
        <fullName evidence="11">DNA-binding response regulator</fullName>
    </submittedName>
</protein>
<dbReference type="GO" id="GO:0006355">
    <property type="term" value="P:regulation of DNA-templated transcription"/>
    <property type="evidence" value="ECO:0007669"/>
    <property type="project" value="InterPro"/>
</dbReference>
<comment type="caution">
    <text evidence="11">The sequence shown here is derived from an EMBL/GenBank/DDBJ whole genome shotgun (WGS) entry which is preliminary data.</text>
</comment>
<dbReference type="Proteomes" id="UP000626244">
    <property type="component" value="Unassembled WGS sequence"/>
</dbReference>
<dbReference type="GO" id="GO:0032993">
    <property type="term" value="C:protein-DNA complex"/>
    <property type="evidence" value="ECO:0007669"/>
    <property type="project" value="TreeGrafter"/>
</dbReference>
<dbReference type="OrthoDB" id="9790442at2"/>
<evidence type="ECO:0000259" key="9">
    <source>
        <dbReference type="PROSITE" id="PS50110"/>
    </source>
</evidence>
<evidence type="ECO:0000256" key="3">
    <source>
        <dbReference type="ARBA" id="ARBA00023012"/>
    </source>
</evidence>
<proteinExistence type="predicted"/>
<evidence type="ECO:0000313" key="11">
    <source>
        <dbReference type="EMBL" id="GGI15519.1"/>
    </source>
</evidence>
<keyword evidence="2 7" id="KW-0597">Phosphoprotein</keyword>
<dbReference type="Pfam" id="PF00486">
    <property type="entry name" value="Trans_reg_C"/>
    <property type="match status" value="1"/>
</dbReference>
<dbReference type="PROSITE" id="PS51755">
    <property type="entry name" value="OMPR_PHOB"/>
    <property type="match status" value="1"/>
</dbReference>
<keyword evidence="4" id="KW-0805">Transcription regulation</keyword>
<feature type="modified residue" description="4-aspartylphosphate" evidence="7">
    <location>
        <position position="54"/>
    </location>
</feature>
<dbReference type="InterPro" id="IPR011006">
    <property type="entry name" value="CheY-like_superfamily"/>
</dbReference>
<dbReference type="AlphaFoldDB" id="A0A8J3AMN1"/>
<evidence type="ECO:0000256" key="2">
    <source>
        <dbReference type="ARBA" id="ARBA00022553"/>
    </source>
</evidence>
<keyword evidence="5 8" id="KW-0238">DNA-binding</keyword>
<gene>
    <name evidence="11" type="ORF">GCM10007380_28390</name>
</gene>
<dbReference type="GO" id="GO:0000156">
    <property type="term" value="F:phosphorelay response regulator activity"/>
    <property type="evidence" value="ECO:0007669"/>
    <property type="project" value="TreeGrafter"/>
</dbReference>
<sequence length="227" mass="26622">MVKILLCDDEQRIRRVLVDFLKRESFEVIEAANGEEAINLFKTNQDELKLILLDVMMPKIDGWEVCKEIRKHSSIPIIMITAKSEEYDELYGFQVGADEYITKPVKPLILIARMKALLKRVVAESSKYEHSIFRAKDIEIDFSARKLFIQDQQVILTQKEFDLLYYFIKNQKLALEREQILSAVWGYEYYGEDRTLDTHINRLRIKLGACSSYIHTVRGVGYRFEVS</sequence>
<dbReference type="PANTHER" id="PTHR48111:SF73">
    <property type="entry name" value="ALKALINE PHOSPHATASE SYNTHESIS TRANSCRIPTIONAL REGULATORY PROTEIN PHOP"/>
    <property type="match status" value="1"/>
</dbReference>
<evidence type="ECO:0000313" key="12">
    <source>
        <dbReference type="Proteomes" id="UP000626244"/>
    </source>
</evidence>
<dbReference type="Gene3D" id="1.10.10.10">
    <property type="entry name" value="Winged helix-like DNA-binding domain superfamily/Winged helix DNA-binding domain"/>
    <property type="match status" value="1"/>
</dbReference>
<dbReference type="Gene3D" id="6.10.250.690">
    <property type="match status" value="1"/>
</dbReference>
<dbReference type="CDD" id="cd00383">
    <property type="entry name" value="trans_reg_C"/>
    <property type="match status" value="1"/>
</dbReference>
<keyword evidence="3" id="KW-0902">Two-component regulatory system</keyword>
<evidence type="ECO:0000256" key="7">
    <source>
        <dbReference type="PROSITE-ProRule" id="PRU00169"/>
    </source>
</evidence>
<feature type="domain" description="Response regulatory" evidence="9">
    <location>
        <begin position="3"/>
        <end position="118"/>
    </location>
</feature>
<evidence type="ECO:0000259" key="10">
    <source>
        <dbReference type="PROSITE" id="PS51755"/>
    </source>
</evidence>
<dbReference type="InterPro" id="IPR039420">
    <property type="entry name" value="WalR-like"/>
</dbReference>
<feature type="domain" description="OmpR/PhoB-type" evidence="10">
    <location>
        <begin position="130"/>
        <end position="226"/>
    </location>
</feature>
<dbReference type="SMART" id="SM00448">
    <property type="entry name" value="REC"/>
    <property type="match status" value="1"/>
</dbReference>
<dbReference type="SMART" id="SM00862">
    <property type="entry name" value="Trans_reg_C"/>
    <property type="match status" value="1"/>
</dbReference>
<reference evidence="12" key="1">
    <citation type="journal article" date="2019" name="Int. J. Syst. Evol. Microbiol.">
        <title>The Global Catalogue of Microorganisms (GCM) 10K type strain sequencing project: providing services to taxonomists for standard genome sequencing and annotation.</title>
        <authorList>
            <consortium name="The Broad Institute Genomics Platform"/>
            <consortium name="The Broad Institute Genome Sequencing Center for Infectious Disease"/>
            <person name="Wu L."/>
            <person name="Ma J."/>
        </authorList>
    </citation>
    <scope>NUCLEOTIDE SEQUENCE [LARGE SCALE GENOMIC DNA]</scope>
    <source>
        <strain evidence="12">CGMCC 1.14993</strain>
    </source>
</reference>
<organism evidence="11 12">
    <name type="scientific">Gottfriedia solisilvae</name>
    <dbReference type="NCBI Taxonomy" id="1516104"/>
    <lineage>
        <taxon>Bacteria</taxon>
        <taxon>Bacillati</taxon>
        <taxon>Bacillota</taxon>
        <taxon>Bacilli</taxon>
        <taxon>Bacillales</taxon>
        <taxon>Bacillaceae</taxon>
        <taxon>Gottfriedia</taxon>
    </lineage>
</organism>
<dbReference type="FunFam" id="1.10.10.10:FF:000018">
    <property type="entry name" value="DNA-binding response regulator ResD"/>
    <property type="match status" value="1"/>
</dbReference>
<dbReference type="RefSeq" id="WP_087999720.1">
    <property type="nucleotide sequence ID" value="NZ_BMHB01000001.1"/>
</dbReference>
<accession>A0A8J3AMN1</accession>
<dbReference type="GO" id="GO:0005829">
    <property type="term" value="C:cytosol"/>
    <property type="evidence" value="ECO:0007669"/>
    <property type="project" value="TreeGrafter"/>
</dbReference>
<evidence type="ECO:0000256" key="6">
    <source>
        <dbReference type="ARBA" id="ARBA00023163"/>
    </source>
</evidence>
<evidence type="ECO:0000256" key="5">
    <source>
        <dbReference type="ARBA" id="ARBA00023125"/>
    </source>
</evidence>
<evidence type="ECO:0000256" key="8">
    <source>
        <dbReference type="PROSITE-ProRule" id="PRU01091"/>
    </source>
</evidence>
<dbReference type="Gene3D" id="3.40.50.2300">
    <property type="match status" value="1"/>
</dbReference>
<feature type="DNA-binding region" description="OmpR/PhoB-type" evidence="8">
    <location>
        <begin position="130"/>
        <end position="226"/>
    </location>
</feature>